<sequence length="482" mass="51236">MDVLSGGVLIACAAVLWIVYLLPVWVRRHQYLATDRNAVRLQQTLRVLAETAETPMPIRLEATARTVAAQQRILREQRAAERLAAEAAANHAVAQRRAAERLVALTRREAALQLALGDGAEPDSTRGVRRQRAMERRAARAHRRVQALSRANIGALTAAQRRARRRARAILIAELLLSLAILGGGLASPGPAASFFVVSGTVGVAFACVVLPLLARVQRVRARRLAASYQTLERSLARAAGSTTRSAYDVAESWRGHSPLRVDVADGATRIIAQAIHSPLRVDVAVEDDAPAARSVPHVTAPGIRRADDTSAARNIHGRAADRESAELTTEGWMPQKLPLPAHFTREMIAAATRDSMAPPVRMIGSSRSSRDIRVRDVSDAPRAASTAGAESPLAFRMATNRAGTESIGDTAGVGASARLAADPSAPASSGARVVPGPVVRAVPGTAVRGAVNLYALMGIIGEPEPGWNNLNDVLARRRAAS</sequence>
<gene>
    <name evidence="3" type="ORF">B5766_12655</name>
</gene>
<name>A0A2A6FNJ6_9MICO</name>
<proteinExistence type="predicted"/>
<evidence type="ECO:0000313" key="4">
    <source>
        <dbReference type="Proteomes" id="UP000219994"/>
    </source>
</evidence>
<feature type="transmembrane region" description="Helical" evidence="2">
    <location>
        <begin position="193"/>
        <end position="215"/>
    </location>
</feature>
<feature type="compositionally biased region" description="Basic and acidic residues" evidence="1">
    <location>
        <begin position="369"/>
        <end position="380"/>
    </location>
</feature>
<keyword evidence="2" id="KW-0472">Membrane</keyword>
<evidence type="ECO:0008006" key="5">
    <source>
        <dbReference type="Google" id="ProtNLM"/>
    </source>
</evidence>
<keyword evidence="2" id="KW-1133">Transmembrane helix</keyword>
<feature type="region of interest" description="Disordered" evidence="1">
    <location>
        <begin position="360"/>
        <end position="390"/>
    </location>
</feature>
<accession>A0A2A6FNJ6</accession>
<comment type="caution">
    <text evidence="3">The sequence shown here is derived from an EMBL/GenBank/DDBJ whole genome shotgun (WGS) entry which is preliminary data.</text>
</comment>
<protein>
    <recommendedName>
        <fullName evidence="5">Large exoprotein</fullName>
    </recommendedName>
</protein>
<evidence type="ECO:0000256" key="1">
    <source>
        <dbReference type="SAM" id="MobiDB-lite"/>
    </source>
</evidence>
<feature type="transmembrane region" description="Helical" evidence="2">
    <location>
        <begin position="169"/>
        <end position="187"/>
    </location>
</feature>
<dbReference type="Proteomes" id="UP000219994">
    <property type="component" value="Unassembled WGS sequence"/>
</dbReference>
<feature type="transmembrane region" description="Helical" evidence="2">
    <location>
        <begin position="6"/>
        <end position="26"/>
    </location>
</feature>
<dbReference type="AlphaFoldDB" id="A0A2A6FNJ6"/>
<keyword evidence="2" id="KW-0812">Transmembrane</keyword>
<organism evidence="3 4">
    <name type="scientific">Candidatus Lumbricidiphila eiseniae</name>
    <dbReference type="NCBI Taxonomy" id="1969409"/>
    <lineage>
        <taxon>Bacteria</taxon>
        <taxon>Bacillati</taxon>
        <taxon>Actinomycetota</taxon>
        <taxon>Actinomycetes</taxon>
        <taxon>Micrococcales</taxon>
        <taxon>Microbacteriaceae</taxon>
        <taxon>Candidatus Lumbricidiphila</taxon>
    </lineage>
</organism>
<evidence type="ECO:0000313" key="3">
    <source>
        <dbReference type="EMBL" id="PDQ34171.1"/>
    </source>
</evidence>
<evidence type="ECO:0000256" key="2">
    <source>
        <dbReference type="SAM" id="Phobius"/>
    </source>
</evidence>
<reference evidence="4" key="1">
    <citation type="submission" date="2017-03" db="EMBL/GenBank/DDBJ databases">
        <authorList>
            <person name="Lund M.B."/>
        </authorList>
    </citation>
    <scope>NUCLEOTIDE SEQUENCE [LARGE SCALE GENOMIC DNA]</scope>
</reference>
<dbReference type="EMBL" id="NAEP01000068">
    <property type="protein sequence ID" value="PDQ34171.1"/>
    <property type="molecule type" value="Genomic_DNA"/>
</dbReference>